<organism evidence="4 5">
    <name type="scientific">Clostridium disporicum</name>
    <dbReference type="NCBI Taxonomy" id="84024"/>
    <lineage>
        <taxon>Bacteria</taxon>
        <taxon>Bacillati</taxon>
        <taxon>Bacillota</taxon>
        <taxon>Clostridia</taxon>
        <taxon>Eubacteriales</taxon>
        <taxon>Clostridiaceae</taxon>
        <taxon>Clostridium</taxon>
    </lineage>
</organism>
<sequence>MSILKRFSDIMSSNINALLDKAEDPIKMIDQLMRNLNDDLNKVKAETASVMAEETRAKRELDECQRDVNKMLEYAKRAVDAGNDDDARAFLTKKVSLSEKLSALNTKYEAAHNNSVKMKEMYNKLTSQIEELNERRSTIKAKVATAKMQERINKMGSSINNSKSSLDSFSRMEEKANRMLDEANAMAELNSKPSDGIDDLMSKYDKTSNSDVEDELAALKGNNNASAIDDELAKLKEEK</sequence>
<dbReference type="AlphaFoldDB" id="A0A174H4B8"/>
<dbReference type="PANTHER" id="PTHR31088:SF6">
    <property type="entry name" value="PHAGE SHOCK PROTEIN A"/>
    <property type="match status" value="1"/>
</dbReference>
<feature type="coiled-coil region" evidence="2">
    <location>
        <begin position="26"/>
        <end position="53"/>
    </location>
</feature>
<dbReference type="OrthoDB" id="9779630at2"/>
<evidence type="ECO:0000313" key="4">
    <source>
        <dbReference type="EMBL" id="CUO69091.1"/>
    </source>
</evidence>
<protein>
    <submittedName>
        <fullName evidence="4">Phage shock protein A, PspA</fullName>
    </submittedName>
</protein>
<dbReference type="InterPro" id="IPR007157">
    <property type="entry name" value="PspA_VIPP1"/>
</dbReference>
<feature type="region of interest" description="Disordered" evidence="3">
    <location>
        <begin position="190"/>
        <end position="211"/>
    </location>
</feature>
<dbReference type="Proteomes" id="UP000095558">
    <property type="component" value="Unassembled WGS sequence"/>
</dbReference>
<feature type="coiled-coil region" evidence="2">
    <location>
        <begin position="94"/>
        <end position="149"/>
    </location>
</feature>
<name>A0A174H4B8_9CLOT</name>
<evidence type="ECO:0000256" key="1">
    <source>
        <dbReference type="ARBA" id="ARBA00043985"/>
    </source>
</evidence>
<evidence type="ECO:0000313" key="5">
    <source>
        <dbReference type="Proteomes" id="UP000095558"/>
    </source>
</evidence>
<accession>A0A174H4B8</accession>
<dbReference type="GeneID" id="83011469"/>
<evidence type="ECO:0000256" key="3">
    <source>
        <dbReference type="SAM" id="MobiDB-lite"/>
    </source>
</evidence>
<gene>
    <name evidence="4" type="primary">ydjF</name>
    <name evidence="4" type="ORF">ERS852470_03078</name>
</gene>
<keyword evidence="2" id="KW-0175">Coiled coil</keyword>
<dbReference type="PANTHER" id="PTHR31088">
    <property type="entry name" value="MEMBRANE-ASSOCIATED PROTEIN VIPP1, CHLOROPLASTIC"/>
    <property type="match status" value="1"/>
</dbReference>
<dbReference type="Pfam" id="PF04012">
    <property type="entry name" value="PspA_IM30"/>
    <property type="match status" value="1"/>
</dbReference>
<dbReference type="EMBL" id="CYZV01000040">
    <property type="protein sequence ID" value="CUO69091.1"/>
    <property type="molecule type" value="Genomic_DNA"/>
</dbReference>
<comment type="similarity">
    <text evidence="1">Belongs to the PspA/Vipp/IM30 family.</text>
</comment>
<proteinExistence type="inferred from homology"/>
<evidence type="ECO:0000256" key="2">
    <source>
        <dbReference type="SAM" id="Coils"/>
    </source>
</evidence>
<reference evidence="4 5" key="1">
    <citation type="submission" date="2015-09" db="EMBL/GenBank/DDBJ databases">
        <authorList>
            <consortium name="Pathogen Informatics"/>
        </authorList>
    </citation>
    <scope>NUCLEOTIDE SEQUENCE [LARGE SCALE GENOMIC DNA]</scope>
    <source>
        <strain evidence="4 5">2789STDY5834855</strain>
    </source>
</reference>
<dbReference type="RefSeq" id="WP_042396807.1">
    <property type="nucleotide sequence ID" value="NZ_CYYT01000049.1"/>
</dbReference>